<dbReference type="InterPro" id="IPR004111">
    <property type="entry name" value="Repressor_TetR_C"/>
</dbReference>
<proteinExistence type="predicted"/>
<evidence type="ECO:0000256" key="1">
    <source>
        <dbReference type="ARBA" id="ARBA00023015"/>
    </source>
</evidence>
<name>A0A5B8C432_9MICO</name>
<feature type="domain" description="HTH tetR-type" evidence="5">
    <location>
        <begin position="15"/>
        <end position="75"/>
    </location>
</feature>
<dbReference type="InterPro" id="IPR036271">
    <property type="entry name" value="Tet_transcr_reg_TetR-rel_C_sf"/>
</dbReference>
<keyword evidence="3" id="KW-0804">Transcription</keyword>
<keyword evidence="1" id="KW-0805">Transcription regulation</keyword>
<dbReference type="KEGG" id="gyu:FE374_10905"/>
<feature type="DNA-binding region" description="H-T-H motif" evidence="4">
    <location>
        <begin position="38"/>
        <end position="57"/>
    </location>
</feature>
<dbReference type="AlphaFoldDB" id="A0A5B8C432"/>
<dbReference type="GO" id="GO:0045892">
    <property type="term" value="P:negative regulation of DNA-templated transcription"/>
    <property type="evidence" value="ECO:0007669"/>
    <property type="project" value="InterPro"/>
</dbReference>
<protein>
    <submittedName>
        <fullName evidence="6">TetR family transcriptional regulator</fullName>
    </submittedName>
</protein>
<dbReference type="Gene3D" id="1.10.10.60">
    <property type="entry name" value="Homeodomain-like"/>
    <property type="match status" value="1"/>
</dbReference>
<dbReference type="Proteomes" id="UP000314616">
    <property type="component" value="Chromosome"/>
</dbReference>
<dbReference type="EMBL" id="CP040915">
    <property type="protein sequence ID" value="QDC25048.1"/>
    <property type="molecule type" value="Genomic_DNA"/>
</dbReference>
<evidence type="ECO:0000313" key="6">
    <source>
        <dbReference type="EMBL" id="QDC25048.1"/>
    </source>
</evidence>
<dbReference type="GO" id="GO:0003700">
    <property type="term" value="F:DNA-binding transcription factor activity"/>
    <property type="evidence" value="ECO:0007669"/>
    <property type="project" value="TreeGrafter"/>
</dbReference>
<dbReference type="PROSITE" id="PS50977">
    <property type="entry name" value="HTH_TETR_2"/>
    <property type="match status" value="1"/>
</dbReference>
<dbReference type="InterPro" id="IPR050109">
    <property type="entry name" value="HTH-type_TetR-like_transc_reg"/>
</dbReference>
<evidence type="ECO:0000313" key="7">
    <source>
        <dbReference type="Proteomes" id="UP000314616"/>
    </source>
</evidence>
<dbReference type="SUPFAM" id="SSF48498">
    <property type="entry name" value="Tetracyclin repressor-like, C-terminal domain"/>
    <property type="match status" value="1"/>
</dbReference>
<organism evidence="6 7">
    <name type="scientific">Georgenia yuyongxinii</name>
    <dbReference type="NCBI Taxonomy" id="2589797"/>
    <lineage>
        <taxon>Bacteria</taxon>
        <taxon>Bacillati</taxon>
        <taxon>Actinomycetota</taxon>
        <taxon>Actinomycetes</taxon>
        <taxon>Micrococcales</taxon>
        <taxon>Bogoriellaceae</taxon>
        <taxon>Georgenia</taxon>
    </lineage>
</organism>
<dbReference type="PANTHER" id="PTHR30055:SF151">
    <property type="entry name" value="TRANSCRIPTIONAL REGULATORY PROTEIN"/>
    <property type="match status" value="1"/>
</dbReference>
<dbReference type="RefSeq" id="WP_139929006.1">
    <property type="nucleotide sequence ID" value="NZ_CP040915.1"/>
</dbReference>
<dbReference type="Pfam" id="PF00440">
    <property type="entry name" value="TetR_N"/>
    <property type="match status" value="1"/>
</dbReference>
<dbReference type="OrthoDB" id="2570341at2"/>
<evidence type="ECO:0000259" key="5">
    <source>
        <dbReference type="PROSITE" id="PS50977"/>
    </source>
</evidence>
<dbReference type="SUPFAM" id="SSF46689">
    <property type="entry name" value="Homeodomain-like"/>
    <property type="match status" value="1"/>
</dbReference>
<dbReference type="PANTHER" id="PTHR30055">
    <property type="entry name" value="HTH-TYPE TRANSCRIPTIONAL REGULATOR RUTR"/>
    <property type="match status" value="1"/>
</dbReference>
<evidence type="ECO:0000256" key="2">
    <source>
        <dbReference type="ARBA" id="ARBA00023125"/>
    </source>
</evidence>
<evidence type="ECO:0000256" key="3">
    <source>
        <dbReference type="ARBA" id="ARBA00023163"/>
    </source>
</evidence>
<gene>
    <name evidence="6" type="ORF">FE374_10905</name>
</gene>
<keyword evidence="2 4" id="KW-0238">DNA-binding</keyword>
<accession>A0A5B8C432</accession>
<sequence>MTQHQPEAGRADRQPLNRERIVQAALQLVHDGGLPALSMRRLGAELDVEAMALYRHVNGREDLLEAMVSHLTSRLERPAETQLGPDFGWQGHLQWLAHAVRDVAFEHPEVFPLVATRHPAAPWLRPPLRSLEVVEEFLVALTSRGFTDDQAVSAYRAFTSFLIGHLLLTVAQMGVATTEETIDEGGASAPNTTETLVEFPNVERLADKLSEDRSQEEFESALEDLLDRIDRAVSQ</sequence>
<dbReference type="Gene3D" id="1.10.357.10">
    <property type="entry name" value="Tetracycline Repressor, domain 2"/>
    <property type="match status" value="1"/>
</dbReference>
<dbReference type="Pfam" id="PF02909">
    <property type="entry name" value="TetR_C_1"/>
    <property type="match status" value="1"/>
</dbReference>
<dbReference type="InterPro" id="IPR009057">
    <property type="entry name" value="Homeodomain-like_sf"/>
</dbReference>
<reference evidence="6 7" key="1">
    <citation type="submission" date="2019-05" db="EMBL/GenBank/DDBJ databases">
        <title>Georgenia *** sp. nov., and Georgenia *** sp. nov., isolated from the intestinal contents of plateau pika (Ochotona curzoniae) in the Qinghai-Tibet plateau of China.</title>
        <authorList>
            <person name="Tian Z."/>
        </authorList>
    </citation>
    <scope>NUCLEOTIDE SEQUENCE [LARGE SCALE GENOMIC DNA]</scope>
    <source>
        <strain evidence="6 7">Z443</strain>
    </source>
</reference>
<evidence type="ECO:0000256" key="4">
    <source>
        <dbReference type="PROSITE-ProRule" id="PRU00335"/>
    </source>
</evidence>
<dbReference type="GO" id="GO:0000976">
    <property type="term" value="F:transcription cis-regulatory region binding"/>
    <property type="evidence" value="ECO:0007669"/>
    <property type="project" value="TreeGrafter"/>
</dbReference>
<dbReference type="InterPro" id="IPR001647">
    <property type="entry name" value="HTH_TetR"/>
</dbReference>